<name>A0A183FKQ4_HELPZ</name>
<reference evidence="4" key="2">
    <citation type="submission" date="2019-09" db="UniProtKB">
        <authorList>
            <consortium name="WormBaseParasite"/>
        </authorList>
    </citation>
    <scope>IDENTIFICATION</scope>
</reference>
<protein>
    <submittedName>
        <fullName evidence="4">MADF domain-containing protein</fullName>
    </submittedName>
</protein>
<reference evidence="2 3" key="1">
    <citation type="submission" date="2018-11" db="EMBL/GenBank/DDBJ databases">
        <authorList>
            <consortium name="Pathogen Informatics"/>
        </authorList>
    </citation>
    <scope>NUCLEOTIDE SEQUENCE [LARGE SCALE GENOMIC DNA]</scope>
</reference>
<accession>A0A183FKQ4</accession>
<evidence type="ECO:0000313" key="2">
    <source>
        <dbReference type="EMBL" id="VDO73460.1"/>
    </source>
</evidence>
<accession>A0A3P7XGS6</accession>
<feature type="domain" description="MADF" evidence="1">
    <location>
        <begin position="137"/>
        <end position="241"/>
    </location>
</feature>
<sequence length="243" mass="27429">MMVSKLAGDESVRIITGEPVSAFDALNELWIETEDNCSAASGKKLKKELIQAVNEVASEMSLCCENIAARARDLVTQNDVLIVHNLKASPTLSAFLVAARDVREYRITPFFVPDPVMVNPNTCVCVGSGVPAMLAKKPKMDVFERETFTDGRSVDYKNVAKQKHLWSLIKSDMEDTYQKTFDEADLQRKFKNLRDSYRRKKRDLTEIARRAPGCDVSASIEFRMKTWPFYKSLTFLDEAADQG</sequence>
<dbReference type="EMBL" id="UZAH01025965">
    <property type="protein sequence ID" value="VDO73460.1"/>
    <property type="molecule type" value="Genomic_DNA"/>
</dbReference>
<dbReference type="WBParaSite" id="HPBE_0000774901-mRNA-1">
    <property type="protein sequence ID" value="HPBE_0000774901-mRNA-1"/>
    <property type="gene ID" value="HPBE_0000774901"/>
</dbReference>
<gene>
    <name evidence="2" type="ORF">HPBE_LOCUS7750</name>
</gene>
<dbReference type="Pfam" id="PF10545">
    <property type="entry name" value="MADF_DNA_bdg"/>
    <property type="match status" value="1"/>
</dbReference>
<organism evidence="3 4">
    <name type="scientific">Heligmosomoides polygyrus</name>
    <name type="common">Parasitic roundworm</name>
    <dbReference type="NCBI Taxonomy" id="6339"/>
    <lineage>
        <taxon>Eukaryota</taxon>
        <taxon>Metazoa</taxon>
        <taxon>Ecdysozoa</taxon>
        <taxon>Nematoda</taxon>
        <taxon>Chromadorea</taxon>
        <taxon>Rhabditida</taxon>
        <taxon>Rhabditina</taxon>
        <taxon>Rhabditomorpha</taxon>
        <taxon>Strongyloidea</taxon>
        <taxon>Heligmosomidae</taxon>
        <taxon>Heligmosomoides</taxon>
    </lineage>
</organism>
<dbReference type="AlphaFoldDB" id="A0A183FKQ4"/>
<keyword evidence="3" id="KW-1185">Reference proteome</keyword>
<evidence type="ECO:0000313" key="4">
    <source>
        <dbReference type="WBParaSite" id="HPBE_0000774901-mRNA-1"/>
    </source>
</evidence>
<dbReference type="PROSITE" id="PS51029">
    <property type="entry name" value="MADF"/>
    <property type="match status" value="1"/>
</dbReference>
<evidence type="ECO:0000259" key="1">
    <source>
        <dbReference type="PROSITE" id="PS51029"/>
    </source>
</evidence>
<dbReference type="OrthoDB" id="269919at2759"/>
<evidence type="ECO:0000313" key="3">
    <source>
        <dbReference type="Proteomes" id="UP000050761"/>
    </source>
</evidence>
<proteinExistence type="predicted"/>
<dbReference type="Proteomes" id="UP000050761">
    <property type="component" value="Unassembled WGS sequence"/>
</dbReference>
<dbReference type="InterPro" id="IPR006578">
    <property type="entry name" value="MADF-dom"/>
</dbReference>